<comment type="caution">
    <text evidence="1">The sequence shown here is derived from an EMBL/GenBank/DDBJ whole genome shotgun (WGS) entry which is preliminary data.</text>
</comment>
<protein>
    <submittedName>
        <fullName evidence="1">Uncharacterized protein</fullName>
    </submittedName>
</protein>
<sequence>MIQFVKPANSGGEQTTIYQAAMRYAADGVPLLVIAGKGLDLGLRLGRHPQVVLGNRIRSLTAAAAQMCRGRSAK</sequence>
<name>A0A4U0RII5_9ACTN</name>
<dbReference type="Proteomes" id="UP000305778">
    <property type="component" value="Unassembled WGS sequence"/>
</dbReference>
<keyword evidence="2" id="KW-1185">Reference proteome</keyword>
<dbReference type="RefSeq" id="WP_136730970.1">
    <property type="nucleotide sequence ID" value="NZ_SUMC01000183.1"/>
</dbReference>
<gene>
    <name evidence="1" type="ORF">FCI23_52220</name>
</gene>
<proteinExistence type="predicted"/>
<organism evidence="1 2">
    <name type="scientific">Actinacidiphila oryziradicis</name>
    <dbReference type="NCBI Taxonomy" id="2571141"/>
    <lineage>
        <taxon>Bacteria</taxon>
        <taxon>Bacillati</taxon>
        <taxon>Actinomycetota</taxon>
        <taxon>Actinomycetes</taxon>
        <taxon>Kitasatosporales</taxon>
        <taxon>Streptomycetaceae</taxon>
        <taxon>Actinacidiphila</taxon>
    </lineage>
</organism>
<evidence type="ECO:0000313" key="2">
    <source>
        <dbReference type="Proteomes" id="UP000305778"/>
    </source>
</evidence>
<reference evidence="1 2" key="1">
    <citation type="submission" date="2019-04" db="EMBL/GenBank/DDBJ databases">
        <title>Streptomyces oryziradicis sp. nov., a novel actinomycete isolated from rhizosphere soil of rice (Oryza sativa L.).</title>
        <authorList>
            <person name="Li C."/>
        </authorList>
    </citation>
    <scope>NUCLEOTIDE SEQUENCE [LARGE SCALE GENOMIC DNA]</scope>
    <source>
        <strain evidence="1 2">NEAU-C40</strain>
    </source>
</reference>
<dbReference type="AlphaFoldDB" id="A0A4U0RII5"/>
<evidence type="ECO:0000313" key="1">
    <source>
        <dbReference type="EMBL" id="TJZ95469.1"/>
    </source>
</evidence>
<dbReference type="EMBL" id="SUMC01000183">
    <property type="protein sequence ID" value="TJZ95469.1"/>
    <property type="molecule type" value="Genomic_DNA"/>
</dbReference>
<accession>A0A4U0RII5</accession>